<proteinExistence type="inferred from homology"/>
<keyword evidence="4 5" id="KW-0119">Carbohydrate metabolism</keyword>
<accession>A0ABW4M860</accession>
<dbReference type="InterPro" id="IPR003764">
    <property type="entry name" value="GlcNAc_6-P_deAcase"/>
</dbReference>
<dbReference type="EMBL" id="JBHUEQ010000039">
    <property type="protein sequence ID" value="MFD1747550.1"/>
    <property type="molecule type" value="Genomic_DNA"/>
</dbReference>
<evidence type="ECO:0000313" key="8">
    <source>
        <dbReference type="Proteomes" id="UP001597322"/>
    </source>
</evidence>
<dbReference type="GO" id="GO:0008448">
    <property type="term" value="F:N-acetylglucosamine-6-phosphate deacetylase activity"/>
    <property type="evidence" value="ECO:0007669"/>
    <property type="project" value="UniProtKB-EC"/>
</dbReference>
<evidence type="ECO:0000256" key="3">
    <source>
        <dbReference type="ARBA" id="ARBA00022801"/>
    </source>
</evidence>
<sequence>MSQQFAFASQRIFDGECLWQEHALLVRDGKVMEIVPQAEVPDDYVIKQAGDCLLAPGFVDLQVNGGGGVLFNNQPDREAIETICRTHAGFGTTSLLVTLISDSEEVLAHAIRAGQSAVGVPGFLGLHLEGPHLSQSRKGTHDPAKIRAMTDQDLTVLAAAAGTFGRQLITIAPESVSLEQVRQLVASGYVVSLGHTDATANQAMAYAEAGATMVTHLFNAMSQLGNREPGLVGAALEEGRFSCGLIADGFHVDSATMNIAIRAKNGPGRVFLVTDAMSTIGTQDEGLTLNGRQIYRREGCLTLADGTLAGADIDMLSCVRYAHTVLGLPLVEALRMASRYPAEAIAADKKGQLKPGFDADFVFLDMHLNWHSTFIAGAMVAGSANASELLV</sequence>
<gene>
    <name evidence="7" type="primary">nagA</name>
    <name evidence="7" type="ORF">ACFSE1_18930</name>
</gene>
<dbReference type="Gene3D" id="3.20.20.140">
    <property type="entry name" value="Metal-dependent hydrolases"/>
    <property type="match status" value="1"/>
</dbReference>
<keyword evidence="3 5" id="KW-0378">Hydrolase</keyword>
<dbReference type="InterPro" id="IPR006680">
    <property type="entry name" value="Amidohydro-rel"/>
</dbReference>
<dbReference type="NCBIfam" id="TIGR00221">
    <property type="entry name" value="nagA"/>
    <property type="match status" value="1"/>
</dbReference>
<dbReference type="InterPro" id="IPR011059">
    <property type="entry name" value="Metal-dep_hydrolase_composite"/>
</dbReference>
<evidence type="ECO:0000256" key="1">
    <source>
        <dbReference type="ARBA" id="ARBA00010716"/>
    </source>
</evidence>
<organism evidence="7 8">
    <name type="scientific">Rhizobium helianthi</name>
    <dbReference type="NCBI Taxonomy" id="1132695"/>
    <lineage>
        <taxon>Bacteria</taxon>
        <taxon>Pseudomonadati</taxon>
        <taxon>Pseudomonadota</taxon>
        <taxon>Alphaproteobacteria</taxon>
        <taxon>Hyphomicrobiales</taxon>
        <taxon>Rhizobiaceae</taxon>
        <taxon>Rhizobium/Agrobacterium group</taxon>
        <taxon>Rhizobium</taxon>
    </lineage>
</organism>
<reference evidence="8" key="1">
    <citation type="journal article" date="2019" name="Int. J. Syst. Evol. Microbiol.">
        <title>The Global Catalogue of Microorganisms (GCM) 10K type strain sequencing project: providing services to taxonomists for standard genome sequencing and annotation.</title>
        <authorList>
            <consortium name="The Broad Institute Genomics Platform"/>
            <consortium name="The Broad Institute Genome Sequencing Center for Infectious Disease"/>
            <person name="Wu L."/>
            <person name="Ma J."/>
        </authorList>
    </citation>
    <scope>NUCLEOTIDE SEQUENCE [LARGE SCALE GENOMIC DNA]</scope>
    <source>
        <strain evidence="8">CG52</strain>
    </source>
</reference>
<dbReference type="PANTHER" id="PTHR11113">
    <property type="entry name" value="N-ACETYLGLUCOSAMINE-6-PHOSPHATE DEACETYLASE"/>
    <property type="match status" value="1"/>
</dbReference>
<feature type="domain" description="Amidohydrolase-related" evidence="6">
    <location>
        <begin position="54"/>
        <end position="369"/>
    </location>
</feature>
<dbReference type="Pfam" id="PF01979">
    <property type="entry name" value="Amidohydro_1"/>
    <property type="match status" value="1"/>
</dbReference>
<dbReference type="SUPFAM" id="SSF51556">
    <property type="entry name" value="Metallo-dependent hydrolases"/>
    <property type="match status" value="1"/>
</dbReference>
<dbReference type="PANTHER" id="PTHR11113:SF14">
    <property type="entry name" value="N-ACETYLGLUCOSAMINE-6-PHOSPHATE DEACETYLASE"/>
    <property type="match status" value="1"/>
</dbReference>
<protein>
    <submittedName>
        <fullName evidence="7">N-acetylglucosamine-6-phosphate deacetylase</fullName>
        <ecNumber evidence="7">3.5.1.25</ecNumber>
    </submittedName>
</protein>
<name>A0ABW4M860_9HYPH</name>
<comment type="caution">
    <text evidence="7">The sequence shown here is derived from an EMBL/GenBank/DDBJ whole genome shotgun (WGS) entry which is preliminary data.</text>
</comment>
<keyword evidence="8" id="KW-1185">Reference proteome</keyword>
<dbReference type="PIRSF" id="PIRSF038994">
    <property type="entry name" value="NagA"/>
    <property type="match status" value="1"/>
</dbReference>
<dbReference type="SUPFAM" id="SSF51338">
    <property type="entry name" value="Composite domain of metallo-dependent hydrolases"/>
    <property type="match status" value="1"/>
</dbReference>
<dbReference type="RefSeq" id="WP_377405027.1">
    <property type="nucleotide sequence ID" value="NZ_JBHUEQ010000039.1"/>
</dbReference>
<evidence type="ECO:0000313" key="7">
    <source>
        <dbReference type="EMBL" id="MFD1747550.1"/>
    </source>
</evidence>
<dbReference type="EC" id="3.5.1.25" evidence="7"/>
<dbReference type="Gene3D" id="2.30.40.10">
    <property type="entry name" value="Urease, subunit C, domain 1"/>
    <property type="match status" value="1"/>
</dbReference>
<evidence type="ECO:0000256" key="4">
    <source>
        <dbReference type="ARBA" id="ARBA00023277"/>
    </source>
</evidence>
<keyword evidence="2" id="KW-0479">Metal-binding</keyword>
<evidence type="ECO:0000259" key="6">
    <source>
        <dbReference type="Pfam" id="PF01979"/>
    </source>
</evidence>
<dbReference type="InterPro" id="IPR032466">
    <property type="entry name" value="Metal_Hydrolase"/>
</dbReference>
<comment type="similarity">
    <text evidence="1 5">Belongs to the metallo-dependent hydrolases superfamily. NagA family.</text>
</comment>
<dbReference type="Proteomes" id="UP001597322">
    <property type="component" value="Unassembled WGS sequence"/>
</dbReference>
<evidence type="ECO:0000256" key="2">
    <source>
        <dbReference type="ARBA" id="ARBA00022723"/>
    </source>
</evidence>
<dbReference type="CDD" id="cd00854">
    <property type="entry name" value="NagA"/>
    <property type="match status" value="1"/>
</dbReference>
<evidence type="ECO:0000256" key="5">
    <source>
        <dbReference type="PIRNR" id="PIRNR038994"/>
    </source>
</evidence>